<reference evidence="3" key="1">
    <citation type="submission" date="2018-06" db="EMBL/GenBank/DDBJ databases">
        <authorList>
            <person name="Feng T."/>
            <person name="Jeon C.O."/>
        </authorList>
    </citation>
    <scope>NUCLEOTIDE SEQUENCE [LARGE SCALE GENOMIC DNA]</scope>
    <source>
        <strain evidence="3">S23</strain>
    </source>
</reference>
<dbReference type="PANTHER" id="PTHR42972">
    <property type="entry name" value="TOL-PAL SYSTEM PROTEIN TOLB"/>
    <property type="match status" value="1"/>
</dbReference>
<dbReference type="PANTHER" id="PTHR42972:SF8">
    <property type="entry name" value="POLYHYDROXYBUTYRATE DEPOLYMERASE"/>
    <property type="match status" value="1"/>
</dbReference>
<name>A0A370MVI6_9BURK</name>
<dbReference type="Proteomes" id="UP000255165">
    <property type="component" value="Unassembled WGS sequence"/>
</dbReference>
<dbReference type="RefSeq" id="WP_115216963.1">
    <property type="nucleotide sequence ID" value="NZ_QKWJ01000201.1"/>
</dbReference>
<dbReference type="SUPFAM" id="SSF53474">
    <property type="entry name" value="alpha/beta-Hydrolases"/>
    <property type="match status" value="1"/>
</dbReference>
<dbReference type="EMBL" id="QKWJ01000201">
    <property type="protein sequence ID" value="RDJ97383.1"/>
    <property type="molecule type" value="Genomic_DNA"/>
</dbReference>
<protein>
    <submittedName>
        <fullName evidence="2">Poly(3-hydroxybutyrate) depolymerase</fullName>
    </submittedName>
</protein>
<evidence type="ECO:0000313" key="2">
    <source>
        <dbReference type="EMBL" id="RDJ97383.1"/>
    </source>
</evidence>
<dbReference type="Gene3D" id="3.40.50.1820">
    <property type="entry name" value="alpha/beta hydrolase"/>
    <property type="match status" value="2"/>
</dbReference>
<evidence type="ECO:0000256" key="1">
    <source>
        <dbReference type="SAM" id="SignalP"/>
    </source>
</evidence>
<proteinExistence type="predicted"/>
<feature type="signal peptide" evidence="1">
    <location>
        <begin position="1"/>
        <end position="21"/>
    </location>
</feature>
<accession>A0A370MVI6</accession>
<keyword evidence="3" id="KW-1185">Reference proteome</keyword>
<gene>
    <name evidence="2" type="ORF">DN412_42550</name>
</gene>
<comment type="caution">
    <text evidence="2">The sequence shown here is derived from an EMBL/GenBank/DDBJ whole genome shotgun (WGS) entry which is preliminary data.</text>
</comment>
<keyword evidence="1" id="KW-0732">Signal</keyword>
<dbReference type="AlphaFoldDB" id="A0A370MVI6"/>
<organism evidence="2 3">
    <name type="scientific">Cupriavidus lacunae</name>
    <dbReference type="NCBI Taxonomy" id="2666307"/>
    <lineage>
        <taxon>Bacteria</taxon>
        <taxon>Pseudomonadati</taxon>
        <taxon>Pseudomonadota</taxon>
        <taxon>Betaproteobacteria</taxon>
        <taxon>Burkholderiales</taxon>
        <taxon>Burkholderiaceae</taxon>
        <taxon>Cupriavidus</taxon>
    </lineage>
</organism>
<evidence type="ECO:0000313" key="3">
    <source>
        <dbReference type="Proteomes" id="UP000255165"/>
    </source>
</evidence>
<dbReference type="InterPro" id="IPR029058">
    <property type="entry name" value="AB_hydrolase_fold"/>
</dbReference>
<sequence length="368" mass="40034">MRKIFRLIAATLIMASSICFAQTQPIELPRLNIDVKETSVSGISSGGFMAVQLSVAYSSIIKGVGIVAAGPYYCAQRGSYNTAGTLCSCTLGAQTCAVTESSAKVPELVSKLAPLFRKGLIDDPANISHQHILTFAGKQDNLVPPTIVKQLASFYRGAGVSAANVSEVLWEAGHTMPTWDFGEECTVTESPYLGKCRYDGAKEILSWIYGALKKPAARESQLNSRFFEFNQRPFIPSEGPMAAAWDNGLDVTGWVYIPKACADGATCRLHVALHGCEQGQTYVPLKTPPDGGPFYGTTFVKNAGYAPWADANDVVILYPQAISIPITINPKGCWDWWGFTARDHYADQKGYQMRAIRAMIDRLTSGRH</sequence>
<feature type="chain" id="PRO_5016604161" evidence="1">
    <location>
        <begin position="22"/>
        <end position="368"/>
    </location>
</feature>